<protein>
    <recommendedName>
        <fullName evidence="4">Lipoprotein with Yx(FWY)xxD motif</fullName>
    </recommendedName>
</protein>
<organism evidence="2 3">
    <name type="scientific">Mucilaginibacter gynuensis</name>
    <dbReference type="NCBI Taxonomy" id="1302236"/>
    <lineage>
        <taxon>Bacteria</taxon>
        <taxon>Pseudomonadati</taxon>
        <taxon>Bacteroidota</taxon>
        <taxon>Sphingobacteriia</taxon>
        <taxon>Sphingobacteriales</taxon>
        <taxon>Sphingobacteriaceae</taxon>
        <taxon>Mucilaginibacter</taxon>
    </lineage>
</organism>
<gene>
    <name evidence="2" type="ORF">GCM10023149_12540</name>
</gene>
<keyword evidence="3" id="KW-1185">Reference proteome</keyword>
<feature type="signal peptide" evidence="1">
    <location>
        <begin position="1"/>
        <end position="23"/>
    </location>
</feature>
<accession>A0ABP8G243</accession>
<evidence type="ECO:0000313" key="2">
    <source>
        <dbReference type="EMBL" id="GAA4315788.1"/>
    </source>
</evidence>
<feature type="chain" id="PRO_5045077709" description="Lipoprotein with Yx(FWY)xxD motif" evidence="1">
    <location>
        <begin position="24"/>
        <end position="290"/>
    </location>
</feature>
<comment type="caution">
    <text evidence="2">The sequence shown here is derived from an EMBL/GenBank/DDBJ whole genome shotgun (WGS) entry which is preliminary data.</text>
</comment>
<evidence type="ECO:0000313" key="3">
    <source>
        <dbReference type="Proteomes" id="UP001500582"/>
    </source>
</evidence>
<dbReference type="InterPro" id="IPR005297">
    <property type="entry name" value="Lipoprotein_repeat"/>
</dbReference>
<evidence type="ECO:0000256" key="1">
    <source>
        <dbReference type="SAM" id="SignalP"/>
    </source>
</evidence>
<evidence type="ECO:0008006" key="4">
    <source>
        <dbReference type="Google" id="ProtNLM"/>
    </source>
</evidence>
<keyword evidence="1" id="KW-0732">Signal</keyword>
<reference evidence="3" key="1">
    <citation type="journal article" date="2019" name="Int. J. Syst. Evol. Microbiol.">
        <title>The Global Catalogue of Microorganisms (GCM) 10K type strain sequencing project: providing services to taxonomists for standard genome sequencing and annotation.</title>
        <authorList>
            <consortium name="The Broad Institute Genomics Platform"/>
            <consortium name="The Broad Institute Genome Sequencing Center for Infectious Disease"/>
            <person name="Wu L."/>
            <person name="Ma J."/>
        </authorList>
    </citation>
    <scope>NUCLEOTIDE SEQUENCE [LARGE SCALE GENOMIC DNA]</scope>
    <source>
        <strain evidence="3">JCM 17705</strain>
    </source>
</reference>
<dbReference type="PANTHER" id="PTHR39335">
    <property type="entry name" value="BLL4220 PROTEIN"/>
    <property type="match status" value="1"/>
</dbReference>
<proteinExistence type="predicted"/>
<name>A0ABP8G243_9SPHI</name>
<dbReference type="Pfam" id="PF03640">
    <property type="entry name" value="Lipoprotein_15"/>
    <property type="match status" value="2"/>
</dbReference>
<dbReference type="PROSITE" id="PS51257">
    <property type="entry name" value="PROKAR_LIPOPROTEIN"/>
    <property type="match status" value="1"/>
</dbReference>
<dbReference type="PANTHER" id="PTHR39335:SF1">
    <property type="entry name" value="BLL4220 PROTEIN"/>
    <property type="match status" value="1"/>
</dbReference>
<dbReference type="Proteomes" id="UP001500582">
    <property type="component" value="Unassembled WGS sequence"/>
</dbReference>
<dbReference type="RefSeq" id="WP_345210154.1">
    <property type="nucleotide sequence ID" value="NZ_BAABFT010000002.1"/>
</dbReference>
<dbReference type="EMBL" id="BAABFT010000002">
    <property type="protein sequence ID" value="GAA4315788.1"/>
    <property type="molecule type" value="Genomic_DNA"/>
</dbReference>
<sequence length="290" mass="31623">MKSTHHKLMIAAIAAVIISFASACKKDSNNTDNTKPDEPTTVTGVKLTQNATFGNIITDSKGRSLYFFAIDADGNSNCNGQCAVVWPVFYKENPEMGTGLNAADFAVITRTDGSKQTTYKGWPLYYYQSDSQANDVKGDKVGNTWFVAKADYTVMLANKQLVGHDGVNYNGQSQPATEVTQYITDANGQTLYDFAPDKFKKNNFTKPDFSNNAVWPIYEVATVGSIPSILDKTQFDVIDVFGKSQLVYKGHPLYHFGTDAGVRGNTKGVSFPTPGVWKITNSTTVDAPAN</sequence>